<dbReference type="KEGG" id="lvn:BWR22_06015"/>
<dbReference type="Gene3D" id="3.30.930.10">
    <property type="entry name" value="Bira Bifunctional Protein, Domain 2"/>
    <property type="match status" value="1"/>
</dbReference>
<dbReference type="RefSeq" id="WP_076732583.1">
    <property type="nucleotide sequence ID" value="NZ_CP019352.1"/>
</dbReference>
<evidence type="ECO:0000313" key="4">
    <source>
        <dbReference type="Proteomes" id="UP000187506"/>
    </source>
</evidence>
<dbReference type="GO" id="GO:0004077">
    <property type="term" value="F:biotin--[biotin carboxyl-carrier protein] ligase activity"/>
    <property type="evidence" value="ECO:0007669"/>
    <property type="project" value="InterPro"/>
</dbReference>
<dbReference type="AlphaFoldDB" id="A0AAC9LJN0"/>
<reference evidence="3 4" key="1">
    <citation type="submission" date="2017-01" db="EMBL/GenBank/DDBJ databases">
        <title>Complete genome of Lacinutrix venerupis DOK2-8 isolated from seawater in Dokdo.</title>
        <authorList>
            <person name="Chi W.-J."/>
            <person name="Kim J.H."/>
        </authorList>
    </citation>
    <scope>NUCLEOTIDE SEQUENCE [LARGE SCALE GENOMIC DNA]</scope>
    <source>
        <strain evidence="3 4">DOK2-8</strain>
    </source>
</reference>
<keyword evidence="1 3" id="KW-0436">Ligase</keyword>
<evidence type="ECO:0000259" key="2">
    <source>
        <dbReference type="PROSITE" id="PS51733"/>
    </source>
</evidence>
<feature type="domain" description="BPL/LPL catalytic" evidence="2">
    <location>
        <begin position="1"/>
        <end position="177"/>
    </location>
</feature>
<dbReference type="PANTHER" id="PTHR12835">
    <property type="entry name" value="BIOTIN PROTEIN LIGASE"/>
    <property type="match status" value="1"/>
</dbReference>
<dbReference type="GO" id="GO:0005737">
    <property type="term" value="C:cytoplasm"/>
    <property type="evidence" value="ECO:0007669"/>
    <property type="project" value="TreeGrafter"/>
</dbReference>
<sequence>MRIIKLDAIDSTNTFLKEISSADTLEDYTIVVAKQQNRGRGQMGKVWASNAGENLTFSVFKRISNLQFSNQFYLSIVTSLALYKTLKYYNVPNLFVKWPNDILSANKKIAGILIENIVKKSKLEYSIIGIGLNVNQTEFNDLISATSLKNSCGRTFDLDEVMHKFIVEFKIAFKSLDSGATEALKADYESKLFRKNKPSTFKNAEGNLFSGFIKGISSSGNLVLLLEDEIIEEFTLNEITLLY</sequence>
<dbReference type="PROSITE" id="PS51733">
    <property type="entry name" value="BPL_LPL_CATALYTIC"/>
    <property type="match status" value="1"/>
</dbReference>
<dbReference type="NCBIfam" id="TIGR00121">
    <property type="entry name" value="birA_ligase"/>
    <property type="match status" value="1"/>
</dbReference>
<name>A0AAC9LJN0_9FLAO</name>
<evidence type="ECO:0000313" key="3">
    <source>
        <dbReference type="EMBL" id="APX99880.1"/>
    </source>
</evidence>
<dbReference type="InterPro" id="IPR045864">
    <property type="entry name" value="aa-tRNA-synth_II/BPL/LPL"/>
</dbReference>
<dbReference type="EMBL" id="CP019352">
    <property type="protein sequence ID" value="APX99880.1"/>
    <property type="molecule type" value="Genomic_DNA"/>
</dbReference>
<proteinExistence type="predicted"/>
<accession>A0AAC9LJN0</accession>
<gene>
    <name evidence="3" type="ORF">BWR22_06015</name>
</gene>
<dbReference type="CDD" id="cd16442">
    <property type="entry name" value="BPL"/>
    <property type="match status" value="1"/>
</dbReference>
<dbReference type="SUPFAM" id="SSF55681">
    <property type="entry name" value="Class II aaRS and biotin synthetases"/>
    <property type="match status" value="1"/>
</dbReference>
<dbReference type="InterPro" id="IPR004408">
    <property type="entry name" value="Biotin_CoA_COase_ligase"/>
</dbReference>
<organism evidence="3 4">
    <name type="scientific">Lacinutrix venerupis</name>
    <dbReference type="NCBI Taxonomy" id="1486034"/>
    <lineage>
        <taxon>Bacteria</taxon>
        <taxon>Pseudomonadati</taxon>
        <taxon>Bacteroidota</taxon>
        <taxon>Flavobacteriia</taxon>
        <taxon>Flavobacteriales</taxon>
        <taxon>Flavobacteriaceae</taxon>
        <taxon>Lacinutrix</taxon>
    </lineage>
</organism>
<dbReference type="Proteomes" id="UP000187506">
    <property type="component" value="Chromosome"/>
</dbReference>
<keyword evidence="4" id="KW-1185">Reference proteome</keyword>
<dbReference type="Pfam" id="PF03099">
    <property type="entry name" value="BPL_LplA_LipB"/>
    <property type="match status" value="1"/>
</dbReference>
<protein>
    <submittedName>
        <fullName evidence="3">Biotin--[acetyl-CoA-carboxylase] ligase</fullName>
    </submittedName>
</protein>
<evidence type="ECO:0000256" key="1">
    <source>
        <dbReference type="ARBA" id="ARBA00022598"/>
    </source>
</evidence>
<dbReference type="PANTHER" id="PTHR12835:SF5">
    <property type="entry name" value="BIOTIN--PROTEIN LIGASE"/>
    <property type="match status" value="1"/>
</dbReference>
<dbReference type="InterPro" id="IPR004143">
    <property type="entry name" value="BPL_LPL_catalytic"/>
</dbReference>